<keyword evidence="10" id="KW-1185">Reference proteome</keyword>
<comment type="subcellular location">
    <subcellularLocation>
        <location evidence="1">Membrane</location>
        <topology evidence="1">Multi-pass membrane protein</topology>
    </subcellularLocation>
</comment>
<dbReference type="InterPro" id="IPR000601">
    <property type="entry name" value="PKD_dom"/>
</dbReference>
<feature type="chain" id="PRO_5037869015" evidence="6">
    <location>
        <begin position="19"/>
        <end position="1750"/>
    </location>
</feature>
<name>A0A974WKD0_9BACT</name>
<dbReference type="SUPFAM" id="SSF49299">
    <property type="entry name" value="PKD domain"/>
    <property type="match status" value="16"/>
</dbReference>
<feature type="domain" description="PKD" evidence="7">
    <location>
        <begin position="1026"/>
        <end position="1079"/>
    </location>
</feature>
<dbReference type="GO" id="GO:0005261">
    <property type="term" value="F:monoatomic cation channel activity"/>
    <property type="evidence" value="ECO:0007669"/>
    <property type="project" value="TreeGrafter"/>
</dbReference>
<evidence type="ECO:0000256" key="5">
    <source>
        <dbReference type="ARBA" id="ARBA00023136"/>
    </source>
</evidence>
<keyword evidence="2" id="KW-0812">Transmembrane</keyword>
<reference evidence="9" key="1">
    <citation type="submission" date="2021-02" db="EMBL/GenBank/DDBJ databases">
        <title>Fulvivirga sp. S481 isolated from sea water.</title>
        <authorList>
            <person name="Bae S.S."/>
            <person name="Baek K."/>
        </authorList>
    </citation>
    <scope>NUCLEOTIDE SEQUENCE</scope>
    <source>
        <strain evidence="9">S481</strain>
    </source>
</reference>
<evidence type="ECO:0000259" key="7">
    <source>
        <dbReference type="PROSITE" id="PS50093"/>
    </source>
</evidence>
<keyword evidence="6" id="KW-0732">Signal</keyword>
<evidence type="ECO:0000256" key="1">
    <source>
        <dbReference type="ARBA" id="ARBA00004141"/>
    </source>
</evidence>
<keyword evidence="4" id="KW-1133">Transmembrane helix</keyword>
<protein>
    <submittedName>
        <fullName evidence="9">PKD domain-containing protein</fullName>
    </submittedName>
</protein>
<dbReference type="Gene3D" id="2.60.40.10">
    <property type="entry name" value="Immunoglobulins"/>
    <property type="match status" value="17"/>
</dbReference>
<feature type="domain" description="PKD" evidence="7">
    <location>
        <begin position="1186"/>
        <end position="1230"/>
    </location>
</feature>
<feature type="domain" description="PKD" evidence="7">
    <location>
        <begin position="41"/>
        <end position="91"/>
    </location>
</feature>
<dbReference type="PANTHER" id="PTHR46730">
    <property type="entry name" value="POLYCYSTIN-1"/>
    <property type="match status" value="1"/>
</dbReference>
<dbReference type="InterPro" id="IPR013783">
    <property type="entry name" value="Ig-like_fold"/>
</dbReference>
<feature type="domain" description="PKD" evidence="7">
    <location>
        <begin position="1111"/>
        <end position="1148"/>
    </location>
</feature>
<dbReference type="InterPro" id="IPR003961">
    <property type="entry name" value="FN3_dom"/>
</dbReference>
<feature type="domain" description="PKD" evidence="7">
    <location>
        <begin position="947"/>
        <end position="1007"/>
    </location>
</feature>
<gene>
    <name evidence="9" type="ORF">JR347_06960</name>
</gene>
<dbReference type="PANTHER" id="PTHR46730:SF1">
    <property type="entry name" value="PLAT DOMAIN-CONTAINING PROTEIN"/>
    <property type="match status" value="1"/>
</dbReference>
<dbReference type="GO" id="GO:0006816">
    <property type="term" value="P:calcium ion transport"/>
    <property type="evidence" value="ECO:0007669"/>
    <property type="project" value="TreeGrafter"/>
</dbReference>
<feature type="domain" description="Fibronectin type-III" evidence="8">
    <location>
        <begin position="1494"/>
        <end position="1596"/>
    </location>
</feature>
<evidence type="ECO:0000259" key="8">
    <source>
        <dbReference type="PROSITE" id="PS50853"/>
    </source>
</evidence>
<feature type="domain" description="PKD" evidence="7">
    <location>
        <begin position="536"/>
        <end position="572"/>
    </location>
</feature>
<evidence type="ECO:0000313" key="10">
    <source>
        <dbReference type="Proteomes" id="UP000662783"/>
    </source>
</evidence>
<feature type="domain" description="PKD" evidence="7">
    <location>
        <begin position="797"/>
        <end position="843"/>
    </location>
</feature>
<dbReference type="RefSeq" id="WP_205723326.1">
    <property type="nucleotide sequence ID" value="NZ_CP070608.1"/>
</dbReference>
<proteinExistence type="predicted"/>
<dbReference type="InterPro" id="IPR022409">
    <property type="entry name" value="PKD/Chitinase_dom"/>
</dbReference>
<keyword evidence="5" id="KW-0472">Membrane</keyword>
<dbReference type="KEGG" id="fuv:JR347_06960"/>
<sequence length="1750" mass="195890">MRALLSLLICISFVPTFGQSESISASKYTGCIPFSVSFSYTGGSATSYLWDFGNGKTSTVASPSISYEALGSYEVKLTVNKSDGSSSQLTLPKIIKAIAYPEVKFSTAATSVCINSPIDFFNTTTDAVRYVWDFGDGKTSVEKNPQHTYTKSGKYTVSLIAYNEEECSKVLTKTNLVEVIGVEEILIAADDRNSCISSPTVSFDTSVDYDSYAWDFGDGGTSNLSNPVHTYTQTGAYDISVEVTSENGCSAKKSFDKFIHIYDLPNPIIAQSDSIICEGSVIDFSGNFKTTDAVLWQFSDGFTTDKKQFSKDFTDAGIYTYTVQVTSKEGCTNTIIPENSIDVKNISQPDIDLGITEGCIPFVGHLVNNTPGVLSSEWVINGKKLVGPSTDFELNDPGKYSLKAILTYSSGCTKTVEYDSIFNIYSAKNKIIASSISGCSPVEIEFTLEDQKVTNPFWEIGGITSTEINPVLTFDNPGEYPVSVHFINKFGCDQQLNLKNMIRVFPNEIEYDTPEQVTTCQSTEVFFNGDVGKDFWEWDFGDGVKSNEPHPVHSYEKIGTYTVTLRTNNIHGCESYIDNYNQIEVDKVEAKITSNLVDTTAGCPNFTIQFNTEKKTGASYFWDFENGTTSTDQNPIIDFSTNGQTNVQLTVTNENGCSNTTSQLISSPWPYCSLDDEEGDNQFADTTFVYKHIIKLCGSPAEVNFTNPRWQAESWLWDFGDGTNSTEKFPSHIYTNDGHYYVGLISYYDNGNIDTLDVYSEVIIEKPNANFSYLEEFNCSGYTVTFNQDIDNYKSTTWDFGDGQLSLDSNPTHTYKEQGVYQVSLKVEDASGCTSKVLKNVIVGNDYVIFDYPTNLCENDSLIINHNIKGFETLVWDFGDGEVSTEDLPVHAYKNAGTYQIQVKAHGLDGCSQNITLPEEVTYNTPKADFIVNKTDGCNSLNVTFTNNSTDASSFLWLFGDSSTSSKVNVSHQYNSGTYDVELIATNNSCSNTLSRKNLIVVDSISADFSYSQEQTCLPAKVDFINNSKNAVSWQWDFGDGTISTEENPSHIFNSVPDKPVQLTAISDSGCSITVKKQINSFLTVDFAVSNTEICKGQELVFNNQSKGAKSYIWDFGDGTTSDLINPVHTFSEPGLYDITLIATSIDGCNDKVVKTSYIKVNYVEAEFEIGETDSKCAPLLIDFTNNSKNATQYHWDFGDGAFSSSVDPIHVYSDIGQFDVTIIASDDIGCSDTLIVKDAISSKGPNSKIVLSDSIVCHPDQITFNDTSTVAVRWEWLFGDGNSSSLKSPSHEYELPGVYDISLVSYDDNGCNQFTKFDSVVVIPTPKASFEVDTYNQCLPVSIDITNKSSNLQNPTFKWLFGDDETSTLENPEHTYTKPGVYQIKMEVSNEGFCTDSFELSEKITVYDTTFRKQPDIYRISVIDNQEIDINYDEYKLNNLKYHVLYKKCTFEPDYLPYDTLWSTSNDLYRDLNVKLNENPYHYKIQSQGYCYEPAPLEDLIQYKTIYVKSELIRDSIQLTWNHYEGHDFENYLVSRRPEGGDWEPVEVISKDQNSYKENEALCPGEYYYCVRALNLNGSQYYSESNFSSITVEKNMFEQQHVNIVRTTVVDDQSILTEWNEPTIASDKVVGYDILRKNGNEFELIDYVPKGITSYYDEEVDVQSESFTYQIRVINECDIETTLSGESNSILLQKTTDNYVNKLNWTPYQGWHGGVSKYKLQKLDEYGQWITVEEIDSTNFKTVIDLSKE</sequence>
<feature type="domain" description="PKD" evidence="7">
    <location>
        <begin position="296"/>
        <end position="330"/>
    </location>
</feature>
<evidence type="ECO:0000313" key="9">
    <source>
        <dbReference type="EMBL" id="QSE98812.1"/>
    </source>
</evidence>
<evidence type="ECO:0000256" key="2">
    <source>
        <dbReference type="ARBA" id="ARBA00022692"/>
    </source>
</evidence>
<evidence type="ECO:0000256" key="6">
    <source>
        <dbReference type="SAM" id="SignalP"/>
    </source>
</evidence>
<dbReference type="InterPro" id="IPR035986">
    <property type="entry name" value="PKD_dom_sf"/>
</dbReference>
<keyword evidence="3" id="KW-0677">Repeat</keyword>
<feature type="domain" description="PKD" evidence="7">
    <location>
        <begin position="618"/>
        <end position="662"/>
    </location>
</feature>
<dbReference type="EMBL" id="CP070608">
    <property type="protein sequence ID" value="QSE98812.1"/>
    <property type="molecule type" value="Genomic_DNA"/>
</dbReference>
<dbReference type="PROSITE" id="PS50853">
    <property type="entry name" value="FN3"/>
    <property type="match status" value="1"/>
</dbReference>
<feature type="domain" description="PKD" evidence="7">
    <location>
        <begin position="714"/>
        <end position="744"/>
    </location>
</feature>
<dbReference type="Proteomes" id="UP000662783">
    <property type="component" value="Chromosome"/>
</dbReference>
<dbReference type="GO" id="GO:0005886">
    <property type="term" value="C:plasma membrane"/>
    <property type="evidence" value="ECO:0007669"/>
    <property type="project" value="TreeGrafter"/>
</dbReference>
<dbReference type="CDD" id="cd00146">
    <property type="entry name" value="PKD"/>
    <property type="match status" value="14"/>
</dbReference>
<feature type="domain" description="PKD" evidence="7">
    <location>
        <begin position="1273"/>
        <end position="1311"/>
    </location>
</feature>
<feature type="domain" description="PKD" evidence="7">
    <location>
        <begin position="124"/>
        <end position="179"/>
    </location>
</feature>
<dbReference type="SUPFAM" id="SSF49265">
    <property type="entry name" value="Fibronectin type III"/>
    <property type="match status" value="1"/>
</dbReference>
<feature type="domain" description="PKD" evidence="7">
    <location>
        <begin position="211"/>
        <end position="248"/>
    </location>
</feature>
<dbReference type="InterPro" id="IPR036116">
    <property type="entry name" value="FN3_sf"/>
</dbReference>
<evidence type="ECO:0000256" key="3">
    <source>
        <dbReference type="ARBA" id="ARBA00022737"/>
    </source>
</evidence>
<dbReference type="PROSITE" id="PS50093">
    <property type="entry name" value="PKD"/>
    <property type="match status" value="15"/>
</dbReference>
<evidence type="ECO:0000256" key="4">
    <source>
        <dbReference type="ARBA" id="ARBA00022989"/>
    </source>
</evidence>
<organism evidence="9 10">
    <name type="scientific">Fulvivirga lutea</name>
    <dbReference type="NCBI Taxonomy" id="2810512"/>
    <lineage>
        <taxon>Bacteria</taxon>
        <taxon>Pseudomonadati</taxon>
        <taxon>Bacteroidota</taxon>
        <taxon>Cytophagia</taxon>
        <taxon>Cytophagales</taxon>
        <taxon>Fulvivirgaceae</taxon>
        <taxon>Fulvivirga</taxon>
    </lineage>
</organism>
<accession>A0A974WKD0</accession>
<feature type="signal peptide" evidence="6">
    <location>
        <begin position="1"/>
        <end position="18"/>
    </location>
</feature>
<dbReference type="SMART" id="SM00089">
    <property type="entry name" value="PKD"/>
    <property type="match status" value="15"/>
</dbReference>
<feature type="domain" description="PKD" evidence="7">
    <location>
        <begin position="876"/>
        <end position="905"/>
    </location>
</feature>
<feature type="domain" description="PKD" evidence="7">
    <location>
        <begin position="1327"/>
        <end position="1391"/>
    </location>
</feature>
<dbReference type="Pfam" id="PF18911">
    <property type="entry name" value="PKD_4"/>
    <property type="match status" value="15"/>
</dbReference>